<reference evidence="2 3" key="1">
    <citation type="submission" date="2016-11" db="EMBL/GenBank/DDBJ databases">
        <title>Interaction between Lactobacillus species and yeast in water kefir.</title>
        <authorList>
            <person name="Behr J."/>
            <person name="Xu D."/>
            <person name="Vogel R.F."/>
        </authorList>
    </citation>
    <scope>NUCLEOTIDE SEQUENCE [LARGE SCALE GENOMIC DNA]</scope>
    <source>
        <strain evidence="2 3">TMW 1.1822</strain>
    </source>
</reference>
<evidence type="ECO:0000313" key="3">
    <source>
        <dbReference type="Proteomes" id="UP000314960"/>
    </source>
</evidence>
<dbReference type="AlphaFoldDB" id="A0A3Q8CMU9"/>
<dbReference type="KEGG" id="lhw:BSQ49_00710"/>
<accession>A0A3Q8CMU9</accession>
<dbReference type="EMBL" id="CP018176">
    <property type="protein sequence ID" value="AUJ30812.1"/>
    <property type="molecule type" value="Genomic_DNA"/>
</dbReference>
<organism evidence="2 3">
    <name type="scientific">Liquorilactobacillus hordei</name>
    <dbReference type="NCBI Taxonomy" id="468911"/>
    <lineage>
        <taxon>Bacteria</taxon>
        <taxon>Bacillati</taxon>
        <taxon>Bacillota</taxon>
        <taxon>Bacilli</taxon>
        <taxon>Lactobacillales</taxon>
        <taxon>Lactobacillaceae</taxon>
        <taxon>Liquorilactobacillus</taxon>
    </lineage>
</organism>
<name>A0A3Q8CMU9_9LACO</name>
<protein>
    <recommendedName>
        <fullName evidence="4">GlsB/YeaQ/YmgE family stress response membrane protein</fullName>
    </recommendedName>
</protein>
<dbReference type="Proteomes" id="UP000314960">
    <property type="component" value="Chromosome"/>
</dbReference>
<evidence type="ECO:0000313" key="2">
    <source>
        <dbReference type="EMBL" id="AUJ30812.1"/>
    </source>
</evidence>
<feature type="transmembrane region" description="Helical" evidence="1">
    <location>
        <begin position="57"/>
        <end position="78"/>
    </location>
</feature>
<keyword evidence="1" id="KW-0812">Transmembrane</keyword>
<proteinExistence type="predicted"/>
<sequence>MIIIGVLLGLGTAWGALFALNRTSKLLWPVTGIFGGLGSVAAIQLLSWGPTIADVSLIPAIVGAVVLALVSVYGFYIIKNYFHNMRTKN</sequence>
<evidence type="ECO:0008006" key="4">
    <source>
        <dbReference type="Google" id="ProtNLM"/>
    </source>
</evidence>
<evidence type="ECO:0000256" key="1">
    <source>
        <dbReference type="SAM" id="Phobius"/>
    </source>
</evidence>
<gene>
    <name evidence="2" type="ORF">BSQ49_00710</name>
</gene>
<keyword evidence="1" id="KW-0472">Membrane</keyword>
<keyword evidence="1" id="KW-1133">Transmembrane helix</keyword>